<evidence type="ECO:0000313" key="2">
    <source>
        <dbReference type="EMBL" id="GFE50530.1"/>
    </source>
</evidence>
<proteinExistence type="predicted"/>
<feature type="region of interest" description="Disordered" evidence="1">
    <location>
        <begin position="151"/>
        <end position="172"/>
    </location>
</feature>
<reference evidence="2 3" key="1">
    <citation type="submission" date="2019-12" db="EMBL/GenBank/DDBJ databases">
        <title>Roseobacter cerasinus sp. nov., isolated from seawater around aquaculture.</title>
        <authorList>
            <person name="Muramatsu S."/>
            <person name="Takabe Y."/>
            <person name="Mori K."/>
            <person name="Takaichi S."/>
            <person name="Hanada S."/>
        </authorList>
    </citation>
    <scope>NUCLEOTIDE SEQUENCE [LARGE SCALE GENOMIC DNA]</scope>
    <source>
        <strain evidence="2 3">AI77</strain>
    </source>
</reference>
<dbReference type="Proteomes" id="UP000436522">
    <property type="component" value="Unassembled WGS sequence"/>
</dbReference>
<protein>
    <submittedName>
        <fullName evidence="2">Uncharacterized protein</fullName>
    </submittedName>
</protein>
<gene>
    <name evidence="2" type="ORF">So717_22830</name>
</gene>
<evidence type="ECO:0000256" key="1">
    <source>
        <dbReference type="SAM" id="MobiDB-lite"/>
    </source>
</evidence>
<sequence length="172" mass="19844">MPLSTEDAVRETHRLALEGNLRKSLRTKDEFARFKEIAEEAAERIDAEKDAFRSTYHQRVIEATEAVLREHNQRTLNHPKPSWAIDEPPSADKIDLFARNRVQADHEARIAAIRVDQTHQYRKLRDACHARENAPTRTQDRNHGRARNAFQTANQISRHELGLPLRSGPSRS</sequence>
<evidence type="ECO:0000313" key="3">
    <source>
        <dbReference type="Proteomes" id="UP000436522"/>
    </source>
</evidence>
<keyword evidence="3" id="KW-1185">Reference proteome</keyword>
<dbReference type="AlphaFoldDB" id="A0A640VSX6"/>
<dbReference type="EMBL" id="BLIV01000004">
    <property type="protein sequence ID" value="GFE50530.1"/>
    <property type="molecule type" value="Genomic_DNA"/>
</dbReference>
<comment type="caution">
    <text evidence="2">The sequence shown here is derived from an EMBL/GenBank/DDBJ whole genome shotgun (WGS) entry which is preliminary data.</text>
</comment>
<organism evidence="2 3">
    <name type="scientific">Roseobacter cerasinus</name>
    <dbReference type="NCBI Taxonomy" id="2602289"/>
    <lineage>
        <taxon>Bacteria</taxon>
        <taxon>Pseudomonadati</taxon>
        <taxon>Pseudomonadota</taxon>
        <taxon>Alphaproteobacteria</taxon>
        <taxon>Rhodobacterales</taxon>
        <taxon>Roseobacteraceae</taxon>
        <taxon>Roseobacter</taxon>
    </lineage>
</organism>
<accession>A0A640VSX6</accession>
<name>A0A640VSX6_9RHOB</name>